<organism evidence="2 3">
    <name type="scientific">Lucilia cuprina</name>
    <name type="common">Green bottle fly</name>
    <name type="synonym">Australian sheep blowfly</name>
    <dbReference type="NCBI Taxonomy" id="7375"/>
    <lineage>
        <taxon>Eukaryota</taxon>
        <taxon>Metazoa</taxon>
        <taxon>Ecdysozoa</taxon>
        <taxon>Arthropoda</taxon>
        <taxon>Hexapoda</taxon>
        <taxon>Insecta</taxon>
        <taxon>Pterygota</taxon>
        <taxon>Neoptera</taxon>
        <taxon>Endopterygota</taxon>
        <taxon>Diptera</taxon>
        <taxon>Brachycera</taxon>
        <taxon>Muscomorpha</taxon>
        <taxon>Oestroidea</taxon>
        <taxon>Calliphoridae</taxon>
        <taxon>Luciliinae</taxon>
        <taxon>Lucilia</taxon>
    </lineage>
</organism>
<dbReference type="Proteomes" id="UP000037069">
    <property type="component" value="Unassembled WGS sequence"/>
</dbReference>
<keyword evidence="1" id="KW-1133">Transmembrane helix</keyword>
<keyword evidence="3" id="KW-1185">Reference proteome</keyword>
<dbReference type="EMBL" id="JRES01000692">
    <property type="protein sequence ID" value="KNC29106.1"/>
    <property type="molecule type" value="Genomic_DNA"/>
</dbReference>
<comment type="caution">
    <text evidence="2">The sequence shown here is derived from an EMBL/GenBank/DDBJ whole genome shotgun (WGS) entry which is preliminary data.</text>
</comment>
<keyword evidence="1" id="KW-0812">Transmembrane</keyword>
<evidence type="ECO:0000313" key="3">
    <source>
        <dbReference type="Proteomes" id="UP000037069"/>
    </source>
</evidence>
<gene>
    <name evidence="2" type="ORF">FF38_14531</name>
</gene>
<keyword evidence="1" id="KW-0472">Membrane</keyword>
<evidence type="ECO:0000256" key="1">
    <source>
        <dbReference type="SAM" id="Phobius"/>
    </source>
</evidence>
<dbReference type="AlphaFoldDB" id="A0A0L0CA30"/>
<feature type="transmembrane region" description="Helical" evidence="1">
    <location>
        <begin position="125"/>
        <end position="150"/>
    </location>
</feature>
<protein>
    <submittedName>
        <fullName evidence="2">Uncharacterized protein</fullName>
    </submittedName>
</protein>
<accession>A0A0L0CA30</accession>
<reference evidence="2 3" key="1">
    <citation type="journal article" date="2015" name="Nat. Commun.">
        <title>Lucilia cuprina genome unlocks parasitic fly biology to underpin future interventions.</title>
        <authorList>
            <person name="Anstead C.A."/>
            <person name="Korhonen P.K."/>
            <person name="Young N.D."/>
            <person name="Hall R.S."/>
            <person name="Jex A.R."/>
            <person name="Murali S.C."/>
            <person name="Hughes D.S."/>
            <person name="Lee S.F."/>
            <person name="Perry T."/>
            <person name="Stroehlein A.J."/>
            <person name="Ansell B.R."/>
            <person name="Breugelmans B."/>
            <person name="Hofmann A."/>
            <person name="Qu J."/>
            <person name="Dugan S."/>
            <person name="Lee S.L."/>
            <person name="Chao H."/>
            <person name="Dinh H."/>
            <person name="Han Y."/>
            <person name="Doddapaneni H.V."/>
            <person name="Worley K.C."/>
            <person name="Muzny D.M."/>
            <person name="Ioannidis P."/>
            <person name="Waterhouse R.M."/>
            <person name="Zdobnov E.M."/>
            <person name="James P.J."/>
            <person name="Bagnall N.H."/>
            <person name="Kotze A.C."/>
            <person name="Gibbs R.A."/>
            <person name="Richards S."/>
            <person name="Batterham P."/>
            <person name="Gasser R.B."/>
        </authorList>
    </citation>
    <scope>NUCLEOTIDE SEQUENCE [LARGE SCALE GENOMIC DNA]</scope>
    <source>
        <strain evidence="2 3">LS</strain>
        <tissue evidence="2">Full body</tissue>
    </source>
</reference>
<evidence type="ECO:0000313" key="2">
    <source>
        <dbReference type="EMBL" id="KNC29106.1"/>
    </source>
</evidence>
<sequence length="169" mass="19219">MQNAENLTLILCIQYTDDNGKRPTKFTQSVGIIHPSVSHSCAVKEIGFYMIFNIKQDVHVKRNCIYSCMFVKPPNKQNSSHLNSTRYIFSPSTSGSVQHLNIIPNSNINIMKVEVCEYVYLEKGIYLLFFVSVGVAAAIITPVVVVDFNLQLLSKYDILREKKKNELKK</sequence>
<name>A0A0L0CA30_LUCCU</name>
<proteinExistence type="predicted"/>